<keyword evidence="2" id="KW-0285">Flavoprotein</keyword>
<dbReference type="Proteomes" id="UP000000447">
    <property type="component" value="Chromosome"/>
</dbReference>
<evidence type="ECO:0000313" key="6">
    <source>
        <dbReference type="Proteomes" id="UP000000447"/>
    </source>
</evidence>
<dbReference type="PANTHER" id="PTHR43567">
    <property type="entry name" value="FLAVOREDOXIN-RELATED-RELATED"/>
    <property type="match status" value="1"/>
</dbReference>
<evidence type="ECO:0000256" key="1">
    <source>
        <dbReference type="ARBA" id="ARBA00001917"/>
    </source>
</evidence>
<dbReference type="GO" id="GO:0010181">
    <property type="term" value="F:FMN binding"/>
    <property type="evidence" value="ECO:0007669"/>
    <property type="project" value="InterPro"/>
</dbReference>
<keyword evidence="6" id="KW-1185">Reference proteome</keyword>
<dbReference type="PANTHER" id="PTHR43567:SF1">
    <property type="entry name" value="FLAVOREDOXIN"/>
    <property type="match status" value="1"/>
</dbReference>
<feature type="domain" description="Flavin reductase like" evidence="4">
    <location>
        <begin position="14"/>
        <end position="159"/>
    </location>
</feature>
<name>B9L2A4_THERP</name>
<dbReference type="InterPro" id="IPR002563">
    <property type="entry name" value="Flavin_Rdtase-like_dom"/>
</dbReference>
<dbReference type="OrthoDB" id="9794638at2"/>
<dbReference type="InterPro" id="IPR012349">
    <property type="entry name" value="Split_barrel_FMN-bd"/>
</dbReference>
<reference evidence="5 6" key="1">
    <citation type="journal article" date="2009" name="PLoS ONE">
        <title>Complete genome sequence of the aerobic CO-oxidizing thermophile Thermomicrobium roseum.</title>
        <authorList>
            <person name="Wu D."/>
            <person name="Raymond J."/>
            <person name="Wu M."/>
            <person name="Chatterji S."/>
            <person name="Ren Q."/>
            <person name="Graham J.E."/>
            <person name="Bryant D.A."/>
            <person name="Robb F."/>
            <person name="Colman A."/>
            <person name="Tallon L.J."/>
            <person name="Badger J.H."/>
            <person name="Madupu R."/>
            <person name="Ward N.L."/>
            <person name="Eisen J.A."/>
        </authorList>
    </citation>
    <scope>NUCLEOTIDE SEQUENCE [LARGE SCALE GENOMIC DNA]</scope>
    <source>
        <strain evidence="6">ATCC 27502 / DSM 5159 / P-2</strain>
    </source>
</reference>
<gene>
    <name evidence="5" type="ordered locus">trd_0085</name>
</gene>
<protein>
    <submittedName>
        <fullName evidence="5">Putative flavin reductase-like protein</fullName>
    </submittedName>
</protein>
<dbReference type="EMBL" id="CP001275">
    <property type="protein sequence ID" value="ACM04570.1"/>
    <property type="molecule type" value="Genomic_DNA"/>
</dbReference>
<comment type="cofactor">
    <cofactor evidence="1">
        <name>FMN</name>
        <dbReference type="ChEBI" id="CHEBI:58210"/>
    </cofactor>
</comment>
<proteinExistence type="inferred from homology"/>
<dbReference type="Pfam" id="PF01613">
    <property type="entry name" value="Flavin_Reduct"/>
    <property type="match status" value="1"/>
</dbReference>
<organism evidence="5 6">
    <name type="scientific">Thermomicrobium roseum (strain ATCC 27502 / DSM 5159 / P-2)</name>
    <dbReference type="NCBI Taxonomy" id="309801"/>
    <lineage>
        <taxon>Bacteria</taxon>
        <taxon>Pseudomonadati</taxon>
        <taxon>Thermomicrobiota</taxon>
        <taxon>Thermomicrobia</taxon>
        <taxon>Thermomicrobiales</taxon>
        <taxon>Thermomicrobiaceae</taxon>
        <taxon>Thermomicrobium</taxon>
    </lineage>
</organism>
<dbReference type="InterPro" id="IPR052174">
    <property type="entry name" value="Flavoredoxin"/>
</dbReference>
<dbReference type="RefSeq" id="WP_012641500.1">
    <property type="nucleotide sequence ID" value="NC_011959.1"/>
</dbReference>
<evidence type="ECO:0000256" key="3">
    <source>
        <dbReference type="ARBA" id="ARBA00038054"/>
    </source>
</evidence>
<accession>B9L2A4</accession>
<dbReference type="SMART" id="SM00903">
    <property type="entry name" value="Flavin_Reduct"/>
    <property type="match status" value="1"/>
</dbReference>
<evidence type="ECO:0000259" key="4">
    <source>
        <dbReference type="SMART" id="SM00903"/>
    </source>
</evidence>
<dbReference type="GO" id="GO:0016646">
    <property type="term" value="F:oxidoreductase activity, acting on the CH-NH group of donors, NAD or NADP as acceptor"/>
    <property type="evidence" value="ECO:0007669"/>
    <property type="project" value="UniProtKB-ARBA"/>
</dbReference>
<dbReference type="KEGG" id="tro:trd_0085"/>
<dbReference type="eggNOG" id="COG1853">
    <property type="taxonomic scope" value="Bacteria"/>
</dbReference>
<evidence type="ECO:0000313" key="5">
    <source>
        <dbReference type="EMBL" id="ACM04570.1"/>
    </source>
</evidence>
<dbReference type="STRING" id="309801.trd_0085"/>
<dbReference type="Gene3D" id="2.30.110.10">
    <property type="entry name" value="Electron Transport, Fmn-binding Protein, Chain A"/>
    <property type="match status" value="1"/>
</dbReference>
<dbReference type="HOGENOM" id="CLU_059021_5_4_0"/>
<sequence>MGRKERREPRLAARLLEPGPVVLVTTHYRAQPNVMTAAWVIPLSLEPPRIGLAVHPSRLTHELLTKGEFFTLNIVTIEYLPALHLCGLLSGRDTDKFTRAQLHPTDALETDVPVLEEAIAQIECGLAARLSLGDHDLFVGEVLAVAADSELFGDRWLHLEEAPLAHHVGGEWYAALARVYRARLPDEEETEAEDHEASGR</sequence>
<dbReference type="SUPFAM" id="SSF50475">
    <property type="entry name" value="FMN-binding split barrel"/>
    <property type="match status" value="1"/>
</dbReference>
<comment type="similarity">
    <text evidence="3">Belongs to the flavoredoxin family.</text>
</comment>
<dbReference type="AlphaFoldDB" id="B9L2A4"/>
<evidence type="ECO:0000256" key="2">
    <source>
        <dbReference type="ARBA" id="ARBA00022630"/>
    </source>
</evidence>